<evidence type="ECO:0000256" key="4">
    <source>
        <dbReference type="ARBA" id="ARBA00022833"/>
    </source>
</evidence>
<dbReference type="GO" id="GO:0008270">
    <property type="term" value="F:zinc ion binding"/>
    <property type="evidence" value="ECO:0007669"/>
    <property type="project" value="UniProtKB-KW"/>
</dbReference>
<feature type="domain" description="Rubicon Homology" evidence="6">
    <location>
        <begin position="74"/>
        <end position="114"/>
    </location>
</feature>
<keyword evidence="4" id="KW-0862">Zinc</keyword>
<dbReference type="InterPro" id="IPR025258">
    <property type="entry name" value="RH_dom"/>
</dbReference>
<dbReference type="EMBL" id="BLLF01000002">
    <property type="protein sequence ID" value="GFH05569.1"/>
    <property type="molecule type" value="Genomic_DNA"/>
</dbReference>
<evidence type="ECO:0000256" key="3">
    <source>
        <dbReference type="ARBA" id="ARBA00022771"/>
    </source>
</evidence>
<evidence type="ECO:0000313" key="7">
    <source>
        <dbReference type="EMBL" id="GFH05569.1"/>
    </source>
</evidence>
<evidence type="ECO:0000256" key="5">
    <source>
        <dbReference type="SAM" id="MobiDB-lite"/>
    </source>
</evidence>
<keyword evidence="2" id="KW-0677">Repeat</keyword>
<organism evidence="7 8">
    <name type="scientific">Haematococcus lacustris</name>
    <name type="common">Green alga</name>
    <name type="synonym">Haematococcus pluvialis</name>
    <dbReference type="NCBI Taxonomy" id="44745"/>
    <lineage>
        <taxon>Eukaryota</taxon>
        <taxon>Viridiplantae</taxon>
        <taxon>Chlorophyta</taxon>
        <taxon>core chlorophytes</taxon>
        <taxon>Chlorophyceae</taxon>
        <taxon>CS clade</taxon>
        <taxon>Chlamydomonadales</taxon>
        <taxon>Haematococcaceae</taxon>
        <taxon>Haematococcus</taxon>
    </lineage>
</organism>
<feature type="compositionally biased region" description="Gly residues" evidence="5">
    <location>
        <begin position="129"/>
        <end position="139"/>
    </location>
</feature>
<proteinExistence type="predicted"/>
<evidence type="ECO:0000313" key="8">
    <source>
        <dbReference type="Proteomes" id="UP000485058"/>
    </source>
</evidence>
<feature type="region of interest" description="Disordered" evidence="5">
    <location>
        <begin position="129"/>
        <end position="149"/>
    </location>
</feature>
<gene>
    <name evidence="7" type="ORF">HaLaN_00051</name>
</gene>
<keyword evidence="3" id="KW-0863">Zinc-finger</keyword>
<evidence type="ECO:0000256" key="2">
    <source>
        <dbReference type="ARBA" id="ARBA00022737"/>
    </source>
</evidence>
<dbReference type="InterPro" id="IPR051366">
    <property type="entry name" value="DEF8"/>
</dbReference>
<reference evidence="7 8" key="1">
    <citation type="submission" date="2020-02" db="EMBL/GenBank/DDBJ databases">
        <title>Draft genome sequence of Haematococcus lacustris strain NIES-144.</title>
        <authorList>
            <person name="Morimoto D."/>
            <person name="Nakagawa S."/>
            <person name="Yoshida T."/>
            <person name="Sawayama S."/>
        </authorList>
    </citation>
    <scope>NUCLEOTIDE SEQUENCE [LARGE SCALE GENOMIC DNA]</scope>
    <source>
        <strain evidence="7 8">NIES-144</strain>
    </source>
</reference>
<protein>
    <submittedName>
        <fullName evidence="7">Putative zinc-RING and/or ribbon</fullName>
    </submittedName>
</protein>
<sequence length="160" mass="17016">MEVLGRLQKKSLMGLETSLSSCRAGEWLGCGSLDLCRYTGRLYCHDCHHNALHLIPALALVVLETSLSSCRAGCRYTGRLYCHDCHHNALHLIPALVLQRWDFRARPGASTAASQAAAPAHCPVPGSSPGGRWGGGSQGGTPNTGSSQCDLDQCDMIVDG</sequence>
<keyword evidence="1" id="KW-0479">Metal-binding</keyword>
<dbReference type="PANTHER" id="PTHR12326">
    <property type="entry name" value="PLECKSTRIN HOMOLOGY DOMAIN CONTAINING PROTEIN"/>
    <property type="match status" value="1"/>
</dbReference>
<evidence type="ECO:0000256" key="1">
    <source>
        <dbReference type="ARBA" id="ARBA00022723"/>
    </source>
</evidence>
<comment type="caution">
    <text evidence="7">The sequence shown here is derived from an EMBL/GenBank/DDBJ whole genome shotgun (WGS) entry which is preliminary data.</text>
</comment>
<accession>A0A699YI02</accession>
<dbReference type="PANTHER" id="PTHR12326:SF3">
    <property type="entry name" value="DIFFERENTIALLY EXPRESSED IN FDCP 8 HOMOLOG"/>
    <property type="match status" value="1"/>
</dbReference>
<dbReference type="AlphaFoldDB" id="A0A699YI02"/>
<keyword evidence="8" id="KW-1185">Reference proteome</keyword>
<evidence type="ECO:0000259" key="6">
    <source>
        <dbReference type="Pfam" id="PF13901"/>
    </source>
</evidence>
<name>A0A699YI02_HAELA</name>
<dbReference type="Proteomes" id="UP000485058">
    <property type="component" value="Unassembled WGS sequence"/>
</dbReference>
<dbReference type="Pfam" id="PF13901">
    <property type="entry name" value="RH_dom"/>
    <property type="match status" value="1"/>
</dbReference>